<dbReference type="Proteomes" id="UP000192708">
    <property type="component" value="Unassembled WGS sequence"/>
</dbReference>
<keyword evidence="2" id="KW-0675">Receptor</keyword>
<dbReference type="CDD" id="cd13578">
    <property type="entry name" value="PBP2_Bug27"/>
    <property type="match status" value="1"/>
</dbReference>
<dbReference type="OrthoDB" id="8839277at2"/>
<proteinExistence type="inferred from homology"/>
<dbReference type="InterPro" id="IPR005064">
    <property type="entry name" value="BUG"/>
</dbReference>
<dbReference type="Pfam" id="PF03401">
    <property type="entry name" value="TctC"/>
    <property type="match status" value="1"/>
</dbReference>
<evidence type="ECO:0000256" key="1">
    <source>
        <dbReference type="ARBA" id="ARBA00006987"/>
    </source>
</evidence>
<sequence>MNHPYLKPGQWLAALLLSLGLMVSALLQAQSAYPNKPIKIIVGFAPGSSSDVAARVIGDKMGQVLGQSVIVENKPGGSSGVAAKLVASLPPDGYTLYLSTVANVINTVAKGAAETDLSKDLTAVSMIGSVPNILVVHPSLNVNSLTELIQLLKSKPNEIAYASAGNGTALHMAAMLFSMMADVKMIHVPYQGSNAAMADLLAGRTSVMFVPASTVMQHVTSGKLKALASTGLKRSSIASDIPTLNELGLTGFESTVWFGLMSPNGLPESMDASLNKAIAQAIQSPEVQQQFKSQGIESSYLNSKDFATYIRSENDKWTKVIKNSNIKLY</sequence>
<evidence type="ECO:0000313" key="2">
    <source>
        <dbReference type="EMBL" id="SMC31558.1"/>
    </source>
</evidence>
<protein>
    <submittedName>
        <fullName evidence="2">Tripartite-type tricarboxylate transporter, receptor component TctC</fullName>
    </submittedName>
</protein>
<dbReference type="Gene3D" id="3.40.190.150">
    <property type="entry name" value="Bordetella uptake gene, domain 1"/>
    <property type="match status" value="1"/>
</dbReference>
<dbReference type="SUPFAM" id="SSF53850">
    <property type="entry name" value="Periplasmic binding protein-like II"/>
    <property type="match status" value="1"/>
</dbReference>
<evidence type="ECO:0000313" key="3">
    <source>
        <dbReference type="Proteomes" id="UP000192708"/>
    </source>
</evidence>
<dbReference type="EMBL" id="FWXJ01000002">
    <property type="protein sequence ID" value="SMC31558.1"/>
    <property type="molecule type" value="Genomic_DNA"/>
</dbReference>
<dbReference type="Gene3D" id="3.40.190.10">
    <property type="entry name" value="Periplasmic binding protein-like II"/>
    <property type="match status" value="1"/>
</dbReference>
<accession>A0A1W1Y734</accession>
<organism evidence="2 3">
    <name type="scientific">Polynucleobacter kasalickyi</name>
    <dbReference type="NCBI Taxonomy" id="1938817"/>
    <lineage>
        <taxon>Bacteria</taxon>
        <taxon>Pseudomonadati</taxon>
        <taxon>Pseudomonadota</taxon>
        <taxon>Betaproteobacteria</taxon>
        <taxon>Burkholderiales</taxon>
        <taxon>Burkholderiaceae</taxon>
        <taxon>Polynucleobacter</taxon>
    </lineage>
</organism>
<dbReference type="PANTHER" id="PTHR42928:SF5">
    <property type="entry name" value="BLR1237 PROTEIN"/>
    <property type="match status" value="1"/>
</dbReference>
<dbReference type="AlphaFoldDB" id="A0A1W1Y734"/>
<dbReference type="PIRSF" id="PIRSF017082">
    <property type="entry name" value="YflP"/>
    <property type="match status" value="1"/>
</dbReference>
<dbReference type="InterPro" id="IPR042100">
    <property type="entry name" value="Bug_dom1"/>
</dbReference>
<gene>
    <name evidence="2" type="ORF">SAMN06296008_1026</name>
</gene>
<reference evidence="2 3" key="1">
    <citation type="submission" date="2017-04" db="EMBL/GenBank/DDBJ databases">
        <authorList>
            <person name="Afonso C.L."/>
            <person name="Miller P.J."/>
            <person name="Scott M.A."/>
            <person name="Spackman E."/>
            <person name="Goraichik I."/>
            <person name="Dimitrov K.M."/>
            <person name="Suarez D.L."/>
            <person name="Swayne D.E."/>
        </authorList>
    </citation>
    <scope>NUCLEOTIDE SEQUENCE [LARGE SCALE GENOMIC DNA]</scope>
    <source>
        <strain evidence="2 3">VK13</strain>
    </source>
</reference>
<comment type="similarity">
    <text evidence="1">Belongs to the UPF0065 (bug) family.</text>
</comment>
<name>A0A1W1Y734_9BURK</name>
<keyword evidence="3" id="KW-1185">Reference proteome</keyword>
<dbReference type="RefSeq" id="WP_084282211.1">
    <property type="nucleotide sequence ID" value="NZ_FWXJ01000002.1"/>
</dbReference>
<dbReference type="PANTHER" id="PTHR42928">
    <property type="entry name" value="TRICARBOXYLATE-BINDING PROTEIN"/>
    <property type="match status" value="1"/>
</dbReference>
<dbReference type="STRING" id="1938817.SAMN06296008_1026"/>